<evidence type="ECO:0000313" key="1">
    <source>
        <dbReference type="EMBL" id="RNJ55280.1"/>
    </source>
</evidence>
<gene>
    <name evidence="1" type="ORF">D7B24_008801</name>
</gene>
<protein>
    <recommendedName>
        <fullName evidence="3">Heterokaryon incompatibility domain-containing protein</fullName>
    </recommendedName>
</protein>
<accession>A0A3M9Y857</accession>
<dbReference type="PANTHER" id="PTHR39596:SF4">
    <property type="entry name" value="HET DOMAIN PROTEIN (AFU_ORTHOLOGUE AFUA_3G03140)-RELATED"/>
    <property type="match status" value="1"/>
</dbReference>
<dbReference type="EMBL" id="RBVV01000081">
    <property type="protein sequence ID" value="RNJ55280.1"/>
    <property type="molecule type" value="Genomic_DNA"/>
</dbReference>
<evidence type="ECO:0000313" key="2">
    <source>
        <dbReference type="Proteomes" id="UP000267145"/>
    </source>
</evidence>
<organism evidence="1 2">
    <name type="scientific">Verticillium nonalfalfae</name>
    <dbReference type="NCBI Taxonomy" id="1051616"/>
    <lineage>
        <taxon>Eukaryota</taxon>
        <taxon>Fungi</taxon>
        <taxon>Dikarya</taxon>
        <taxon>Ascomycota</taxon>
        <taxon>Pezizomycotina</taxon>
        <taxon>Sordariomycetes</taxon>
        <taxon>Hypocreomycetidae</taxon>
        <taxon>Glomerellales</taxon>
        <taxon>Plectosphaerellaceae</taxon>
        <taxon>Verticillium</taxon>
    </lineage>
</organism>
<dbReference type="AlphaFoldDB" id="A0A3M9Y857"/>
<proteinExistence type="predicted"/>
<name>A0A3M9Y857_9PEZI</name>
<dbReference type="GeneID" id="39612490"/>
<comment type="caution">
    <text evidence="1">The sequence shown here is derived from an EMBL/GenBank/DDBJ whole genome shotgun (WGS) entry which is preliminary data.</text>
</comment>
<dbReference type="Proteomes" id="UP000267145">
    <property type="component" value="Unassembled WGS sequence"/>
</dbReference>
<dbReference type="STRING" id="1051616.A0A3M9Y857"/>
<dbReference type="RefSeq" id="XP_028493438.1">
    <property type="nucleotide sequence ID" value="XM_028642884.1"/>
</dbReference>
<evidence type="ECO:0008006" key="3">
    <source>
        <dbReference type="Google" id="ProtNLM"/>
    </source>
</evidence>
<reference evidence="1 2" key="1">
    <citation type="submission" date="2018-10" db="EMBL/GenBank/DDBJ databases">
        <title>Genome sequence of Verticillium nonalfalfae VnAa140.</title>
        <authorList>
            <person name="Stajich J.E."/>
            <person name="Kasson M.T."/>
        </authorList>
    </citation>
    <scope>NUCLEOTIDE SEQUENCE [LARGE SCALE GENOMIC DNA]</scope>
    <source>
        <strain evidence="1 2">VnAa140</strain>
    </source>
</reference>
<keyword evidence="2" id="KW-1185">Reference proteome</keyword>
<sequence length="815" mass="93702">MDPDHGMIGGLYPDADRVRSILSEEYSHYQTSDLTDRFFRWEDFHTTNLTIPVTEEGKPPQVVLKYYSAAERDSLIRGKCQELYDATASPVGHVERLDQHLSSYIQCAWRPQFCLDDFASRVVAVLQRLPSETTTLPDNLDNVPRPYFSDENKLSQSLHVNRCIPRNVIRFAAYQVMVQAQEGFTDRELQDALNGTGELIHTCVTLEGDGVGDPVIWIVVRAYLWSFWQRARLLYLSCFLLQSMNRGFDHDSESAYWSRNFQVSPGLSLRAFTEETATLKKRPNMCGWMFELLRGDPKCTGLDFDLLHHRFSEAFRDKTPRCRADREAACSGNTWRDCLRFDRTESANQTAHDQTTQHTPDNEEGLVWNETSYLSVDGARAVSIELTDQELKYCEASNRTMAISHVWSHGQGGRPDVGIHRCLHDRYVRLAKSLGCDSYWIDSACIPSDDELRREAIRYINDVFYKSKCVLVCDKDVMDLDASDLTTARQESLVAAVLFCDWNIRAWTMLEALKGRGHISILCKDNRIIEFGDVLRHVCDYGRIDLAVFSLLLPHTIPWRKEGMQKLKSDVFANDIHLEIVGSWLSHRPASRKYDDVVIWSLCLGQQSQRARHPDQLWEKQSQVRTGFLMSSAPRLSTPGRSWAPSTTFAFSDDVNENIKGVHRPFDSSFTAIATVEPEGIWARWWVHEIEQGRLSKLLGYYKDSVATERERRTRRELGHVRKVLNLHGSYLALLRPMYLSVGTRFDGVQQTQSYAKSGVLLAVCESEKKEEKAEPGNYRLRNTPSWKWIWRGVYEWPSDVDLPEFTLHHGLWIA</sequence>
<dbReference type="PANTHER" id="PTHR39596">
    <property type="match status" value="1"/>
</dbReference>